<dbReference type="AlphaFoldDB" id="A0A0N4U2A7"/>
<feature type="domain" description="Trafficking protein particle complex subunit 11" evidence="1">
    <location>
        <begin position="92"/>
        <end position="352"/>
    </location>
</feature>
<evidence type="ECO:0000313" key="4">
    <source>
        <dbReference type="Proteomes" id="UP000274756"/>
    </source>
</evidence>
<dbReference type="OrthoDB" id="6278596at2759"/>
<name>A0A0N4U2A7_DRAME</name>
<reference evidence="2 4" key="2">
    <citation type="submission" date="2018-11" db="EMBL/GenBank/DDBJ databases">
        <authorList>
            <consortium name="Pathogen Informatics"/>
        </authorList>
    </citation>
    <scope>NUCLEOTIDE SEQUENCE [LARGE SCALE GENOMIC DNA]</scope>
</reference>
<dbReference type="Pfam" id="PF11817">
    <property type="entry name" value="Foie-gras_1"/>
    <property type="match status" value="1"/>
</dbReference>
<keyword evidence="4" id="KW-1185">Reference proteome</keyword>
<organism evidence="3 5">
    <name type="scientific">Dracunculus medinensis</name>
    <name type="common">Guinea worm</name>
    <dbReference type="NCBI Taxonomy" id="318479"/>
    <lineage>
        <taxon>Eukaryota</taxon>
        <taxon>Metazoa</taxon>
        <taxon>Ecdysozoa</taxon>
        <taxon>Nematoda</taxon>
        <taxon>Chromadorea</taxon>
        <taxon>Rhabditida</taxon>
        <taxon>Spirurina</taxon>
        <taxon>Dracunculoidea</taxon>
        <taxon>Dracunculidae</taxon>
        <taxon>Dracunculus</taxon>
    </lineage>
</organism>
<dbReference type="PANTHER" id="PTHR14374:SF0">
    <property type="entry name" value="TRAFFICKING PROTEIN PARTICLE COMPLEX SUBUNIT 11"/>
    <property type="match status" value="1"/>
</dbReference>
<evidence type="ECO:0000313" key="3">
    <source>
        <dbReference type="Proteomes" id="UP000038040"/>
    </source>
</evidence>
<dbReference type="PANTHER" id="PTHR14374">
    <property type="entry name" value="FOIE GRAS"/>
    <property type="match status" value="1"/>
</dbReference>
<evidence type="ECO:0000259" key="1">
    <source>
        <dbReference type="Pfam" id="PF11817"/>
    </source>
</evidence>
<dbReference type="Proteomes" id="UP000274756">
    <property type="component" value="Unassembled WGS sequence"/>
</dbReference>
<protein>
    <submittedName>
        <fullName evidence="5">Foie-gras_1 domain-containing protein</fullName>
    </submittedName>
</protein>
<dbReference type="EMBL" id="UYYG01001151">
    <property type="protein sequence ID" value="VDN55185.1"/>
    <property type="molecule type" value="Genomic_DNA"/>
</dbReference>
<dbReference type="InterPro" id="IPR021773">
    <property type="entry name" value="TPC11"/>
</dbReference>
<dbReference type="GO" id="GO:0005737">
    <property type="term" value="C:cytoplasm"/>
    <property type="evidence" value="ECO:0007669"/>
    <property type="project" value="TreeGrafter"/>
</dbReference>
<evidence type="ECO:0000313" key="2">
    <source>
        <dbReference type="EMBL" id="VDN55185.1"/>
    </source>
</evidence>
<accession>A0A0N4U2A7</accession>
<dbReference type="STRING" id="318479.A0A0N4U2A7"/>
<evidence type="ECO:0000313" key="5">
    <source>
        <dbReference type="WBParaSite" id="DME_0000079801-mRNA-1"/>
    </source>
</evidence>
<dbReference type="Proteomes" id="UP000038040">
    <property type="component" value="Unplaced"/>
</dbReference>
<dbReference type="WBParaSite" id="DME_0000079801-mRNA-1">
    <property type="protein sequence ID" value="DME_0000079801-mRNA-1"/>
    <property type="gene ID" value="DME_0000079801"/>
</dbReference>
<proteinExistence type="predicted"/>
<reference evidence="5" key="1">
    <citation type="submission" date="2017-02" db="UniProtKB">
        <authorList>
            <consortium name="WormBaseParasite"/>
        </authorList>
    </citation>
    <scope>IDENTIFICATION</scope>
</reference>
<gene>
    <name evidence="2" type="ORF">DME_LOCUS5158</name>
</gene>
<sequence length="401" mass="46337">FENRDVLFKKKFFSFYRLETAFYDLAQGFYQQCLKNIRARSIPNSFINLIVRQQFKLAFLCELKQDTHTALRHYKNAYHHCTEAEVSNNDLFEIRLVSGLISFKICQLSFLHNSALDAIWQQQRHISTFFNSASGSYPSPQLAIIEHNLWKSKQCAKFAELFERAVSSGLAAVSTQHPGLHWHAAADYYRIANVYISTLWSMQGNYSFSYPDPDPLSSLQPFIFYGQRPWRAGIEDGSLASEAVEKNAQLALMLRYIPDHTQCIAWLTSALNHYKKYKCQRTQRYIMVLMADEYASLNQHVKALQLLSHMLSECRIERFFMPLATLLTKSLNYSFIIADVKEFMSVSIQMMNIRNFPCFTGVADEIISNFNLVRAGQPPNSLSIMTISQDQVKLLFNQEIL</sequence>